<dbReference type="GO" id="GO:0008829">
    <property type="term" value="F:dCTP deaminase activity"/>
    <property type="evidence" value="ECO:0007669"/>
    <property type="project" value="InterPro"/>
</dbReference>
<dbReference type="PANTHER" id="PTHR42680:SF3">
    <property type="entry name" value="DCTP DEAMINASE"/>
    <property type="match status" value="1"/>
</dbReference>
<keyword evidence="2" id="KW-0546">Nucleotide metabolism</keyword>
<reference evidence="3" key="1">
    <citation type="submission" date="2013-08" db="EMBL/GenBank/DDBJ databases">
        <authorList>
            <person name="Mendez C."/>
            <person name="Richter M."/>
            <person name="Ferrer M."/>
            <person name="Sanchez J."/>
        </authorList>
    </citation>
    <scope>NUCLEOTIDE SEQUENCE</scope>
</reference>
<keyword evidence="1" id="KW-0378">Hydrolase</keyword>
<sequence length="188" mass="21005">MVISAKKILQLNRKYRLVENLSEREMKNPEGIGIDVRAGEVYSLKGNAHLGVETRESPETNLIAISGKDKEVILKPMDYVLVKTMERLNLPAEKITVNGKRMHIMVDAKPRSTLQRCGVYLMSTKTDPGYSGELTFALVNLGPSQFRLELGARIANLVFHEVIGNLHRAYSGQWKGGRVSTKGVEKQI</sequence>
<dbReference type="EMBL" id="AUZZ01003745">
    <property type="protein sequence ID" value="EQD56135.1"/>
    <property type="molecule type" value="Genomic_DNA"/>
</dbReference>
<evidence type="ECO:0000313" key="3">
    <source>
        <dbReference type="EMBL" id="EQD56135.1"/>
    </source>
</evidence>
<evidence type="ECO:0000256" key="2">
    <source>
        <dbReference type="ARBA" id="ARBA00023080"/>
    </source>
</evidence>
<name>T1BQ80_9ZZZZ</name>
<dbReference type="Gene3D" id="2.70.40.10">
    <property type="match status" value="1"/>
</dbReference>
<dbReference type="SUPFAM" id="SSF51283">
    <property type="entry name" value="dUTPase-like"/>
    <property type="match status" value="1"/>
</dbReference>
<gene>
    <name evidence="3" type="ORF">B2A_05387</name>
</gene>
<dbReference type="Pfam" id="PF22769">
    <property type="entry name" value="DCD"/>
    <property type="match status" value="1"/>
</dbReference>
<dbReference type="InterPro" id="IPR036157">
    <property type="entry name" value="dUTPase-like_sf"/>
</dbReference>
<dbReference type="InterPro" id="IPR011962">
    <property type="entry name" value="dCTP_deaminase"/>
</dbReference>
<evidence type="ECO:0000256" key="1">
    <source>
        <dbReference type="ARBA" id="ARBA00022801"/>
    </source>
</evidence>
<dbReference type="InterPro" id="IPR033704">
    <property type="entry name" value="dUTPase_trimeric"/>
</dbReference>
<protein>
    <submittedName>
        <fullName evidence="3">Deoxycytidine triphosphate deaminase</fullName>
    </submittedName>
</protein>
<organism evidence="3">
    <name type="scientific">mine drainage metagenome</name>
    <dbReference type="NCBI Taxonomy" id="410659"/>
    <lineage>
        <taxon>unclassified sequences</taxon>
        <taxon>metagenomes</taxon>
        <taxon>ecological metagenomes</taxon>
    </lineage>
</organism>
<reference evidence="3" key="2">
    <citation type="journal article" date="2014" name="ISME J.">
        <title>Microbial stratification in low pH oxic and suboxic macroscopic growths along an acid mine drainage.</title>
        <authorList>
            <person name="Mendez-Garcia C."/>
            <person name="Mesa V."/>
            <person name="Sprenger R.R."/>
            <person name="Richter M."/>
            <person name="Diez M.S."/>
            <person name="Solano J."/>
            <person name="Bargiela R."/>
            <person name="Golyshina O.V."/>
            <person name="Manteca A."/>
            <person name="Ramos J.L."/>
            <person name="Gallego J.R."/>
            <person name="Llorente I."/>
            <person name="Martins Dos Santos V.A."/>
            <person name="Jensen O.N."/>
            <person name="Pelaez A.I."/>
            <person name="Sanchez J."/>
            <person name="Ferrer M."/>
        </authorList>
    </citation>
    <scope>NUCLEOTIDE SEQUENCE</scope>
</reference>
<accession>T1BQ80</accession>
<dbReference type="GO" id="GO:0006229">
    <property type="term" value="P:dUTP biosynthetic process"/>
    <property type="evidence" value="ECO:0007669"/>
    <property type="project" value="InterPro"/>
</dbReference>
<dbReference type="CDD" id="cd07557">
    <property type="entry name" value="trimeric_dUTPase"/>
    <property type="match status" value="1"/>
</dbReference>
<comment type="caution">
    <text evidence="3">The sequence shown here is derived from an EMBL/GenBank/DDBJ whole genome shotgun (WGS) entry which is preliminary data.</text>
</comment>
<proteinExistence type="predicted"/>
<dbReference type="PANTHER" id="PTHR42680">
    <property type="entry name" value="DCTP DEAMINASE"/>
    <property type="match status" value="1"/>
</dbReference>
<dbReference type="AlphaFoldDB" id="T1BQ80"/>